<evidence type="ECO:0000313" key="2">
    <source>
        <dbReference type="EMBL" id="GAA4432081.1"/>
    </source>
</evidence>
<dbReference type="SUPFAM" id="SSF49299">
    <property type="entry name" value="PKD domain"/>
    <property type="match status" value="1"/>
</dbReference>
<dbReference type="NCBIfam" id="TIGR04183">
    <property type="entry name" value="Por_Secre_tail"/>
    <property type="match status" value="1"/>
</dbReference>
<keyword evidence="3" id="KW-1185">Reference proteome</keyword>
<accession>A0ABP8LN72</accession>
<dbReference type="RefSeq" id="WP_345026308.1">
    <property type="nucleotide sequence ID" value="NZ_BAABEY010000002.1"/>
</dbReference>
<organism evidence="2 3">
    <name type="scientific">Ravibacter arvi</name>
    <dbReference type="NCBI Taxonomy" id="2051041"/>
    <lineage>
        <taxon>Bacteria</taxon>
        <taxon>Pseudomonadati</taxon>
        <taxon>Bacteroidota</taxon>
        <taxon>Cytophagia</taxon>
        <taxon>Cytophagales</taxon>
        <taxon>Spirosomataceae</taxon>
        <taxon>Ravibacter</taxon>
    </lineage>
</organism>
<sequence>MLLSAGNTFGQDIPDCHCTSNDVTSVTASLAKDAQGTPLTSTGCDGTTETAYLTFTFTTQATQRQGAYGEVIYTLNGGAQKVTSQCFPYVYSGQQVTLSLPVEYHCGDRIDIVGMIFAWGTQGNTQADAEAFCQIQHSMCDNVRPHCYQPKETLSVGTSLISGFDVTKSCEGVANGGTPAVTINGKATGGTEPYTFDWDLDNDGTWDILGEQTVMPLLATGTHSVSVRVTDALGEVATYNQSVLIESCINLPVAYAYIKASPASEQGVEVEWQTTSEENSSYFEVERSANGQNFRKVSEAISEPFRTAGNGLKTYRFTDVHAPAGRSYYRLRQVDLDGTKNYSKILSVSMSEGGKGKLVKISPNPVQDRVKIEILSAPKGDFSVEVIDMAGRSLRSVNGVNRADGFRYEFDTHSLPTGLYLLSIRVEDQYFIRRIIK</sequence>
<dbReference type="EMBL" id="BAABEY010000002">
    <property type="protein sequence ID" value="GAA4432081.1"/>
    <property type="molecule type" value="Genomic_DNA"/>
</dbReference>
<evidence type="ECO:0000259" key="1">
    <source>
        <dbReference type="Pfam" id="PF18962"/>
    </source>
</evidence>
<dbReference type="Proteomes" id="UP001501508">
    <property type="component" value="Unassembled WGS sequence"/>
</dbReference>
<gene>
    <name evidence="2" type="ORF">GCM10023091_03650</name>
</gene>
<reference evidence="3" key="1">
    <citation type="journal article" date="2019" name="Int. J. Syst. Evol. Microbiol.">
        <title>The Global Catalogue of Microorganisms (GCM) 10K type strain sequencing project: providing services to taxonomists for standard genome sequencing and annotation.</title>
        <authorList>
            <consortium name="The Broad Institute Genomics Platform"/>
            <consortium name="The Broad Institute Genome Sequencing Center for Infectious Disease"/>
            <person name="Wu L."/>
            <person name="Ma J."/>
        </authorList>
    </citation>
    <scope>NUCLEOTIDE SEQUENCE [LARGE SCALE GENOMIC DNA]</scope>
    <source>
        <strain evidence="3">JCM 31920</strain>
    </source>
</reference>
<dbReference type="InterPro" id="IPR026444">
    <property type="entry name" value="Secre_tail"/>
</dbReference>
<dbReference type="InterPro" id="IPR013783">
    <property type="entry name" value="Ig-like_fold"/>
</dbReference>
<evidence type="ECO:0000313" key="3">
    <source>
        <dbReference type="Proteomes" id="UP001501508"/>
    </source>
</evidence>
<proteinExistence type="predicted"/>
<comment type="caution">
    <text evidence="2">The sequence shown here is derived from an EMBL/GenBank/DDBJ whole genome shotgun (WGS) entry which is preliminary data.</text>
</comment>
<feature type="domain" description="Secretion system C-terminal sorting" evidence="1">
    <location>
        <begin position="361"/>
        <end position="436"/>
    </location>
</feature>
<dbReference type="Pfam" id="PF18962">
    <property type="entry name" value="Por_Secre_tail"/>
    <property type="match status" value="1"/>
</dbReference>
<dbReference type="InterPro" id="IPR035986">
    <property type="entry name" value="PKD_dom_sf"/>
</dbReference>
<dbReference type="Gene3D" id="2.60.40.10">
    <property type="entry name" value="Immunoglobulins"/>
    <property type="match status" value="2"/>
</dbReference>
<dbReference type="CDD" id="cd00146">
    <property type="entry name" value="PKD"/>
    <property type="match status" value="1"/>
</dbReference>
<protein>
    <recommendedName>
        <fullName evidence="1">Secretion system C-terminal sorting domain-containing protein</fullName>
    </recommendedName>
</protein>
<name>A0ABP8LN72_9BACT</name>